<dbReference type="Proteomes" id="UP000332515">
    <property type="component" value="Unassembled WGS sequence"/>
</dbReference>
<proteinExistence type="inferred from homology"/>
<keyword evidence="4 7" id="KW-0472">Membrane</keyword>
<dbReference type="AlphaFoldDB" id="A0A6A7XXZ3"/>
<keyword evidence="3 7" id="KW-1133">Transmembrane helix</keyword>
<dbReference type="InterPro" id="IPR036869">
    <property type="entry name" value="J_dom_sf"/>
</dbReference>
<evidence type="ECO:0000256" key="5">
    <source>
        <dbReference type="ARBA" id="ARBA00038105"/>
    </source>
</evidence>
<organism evidence="9 10">
    <name type="scientific">Segnochrobactrum spirostomi</name>
    <dbReference type="NCBI Taxonomy" id="2608987"/>
    <lineage>
        <taxon>Bacteria</taxon>
        <taxon>Pseudomonadati</taxon>
        <taxon>Pseudomonadota</taxon>
        <taxon>Alphaproteobacteria</taxon>
        <taxon>Hyphomicrobiales</taxon>
        <taxon>Segnochrobactraceae</taxon>
        <taxon>Segnochrobactrum</taxon>
    </lineage>
</organism>
<evidence type="ECO:0000259" key="8">
    <source>
        <dbReference type="PROSITE" id="PS50076"/>
    </source>
</evidence>
<feature type="region of interest" description="Disordered" evidence="6">
    <location>
        <begin position="156"/>
        <end position="180"/>
    </location>
</feature>
<dbReference type="GO" id="GO:0016020">
    <property type="term" value="C:membrane"/>
    <property type="evidence" value="ECO:0007669"/>
    <property type="project" value="UniProtKB-SubCell"/>
</dbReference>
<comment type="subcellular location">
    <subcellularLocation>
        <location evidence="1">Membrane</location>
        <topology evidence="1">Single-pass membrane protein</topology>
    </subcellularLocation>
</comment>
<evidence type="ECO:0000256" key="3">
    <source>
        <dbReference type="ARBA" id="ARBA00022989"/>
    </source>
</evidence>
<accession>A0A6A7XXZ3</accession>
<dbReference type="CDD" id="cd06257">
    <property type="entry name" value="DnaJ"/>
    <property type="match status" value="1"/>
</dbReference>
<reference evidence="9 10" key="1">
    <citation type="submission" date="2019-09" db="EMBL/GenBank/DDBJ databases">
        <title>Segnochrobactrum spirostomi gen. nov., sp. nov., isolated from the ciliate Spirostomum cf. yagiui and description of a novel family, Segnochrobactraceae fam. nov. within the order Rhizobiales of the class Alphaproteobacteria.</title>
        <authorList>
            <person name="Akter S."/>
            <person name="Shazib S.U.A."/>
            <person name="Shin M.K."/>
        </authorList>
    </citation>
    <scope>NUCLEOTIDE SEQUENCE [LARGE SCALE GENOMIC DNA]</scope>
    <source>
        <strain evidence="9 10">Sp-1</strain>
    </source>
</reference>
<comment type="similarity">
    <text evidence="5">Belongs to the TIM14 family.</text>
</comment>
<evidence type="ECO:0000256" key="2">
    <source>
        <dbReference type="ARBA" id="ARBA00022692"/>
    </source>
</evidence>
<protein>
    <submittedName>
        <fullName evidence="9">DnaJ domain-containing protein</fullName>
    </submittedName>
</protein>
<comment type="caution">
    <text evidence="9">The sequence shown here is derived from an EMBL/GenBank/DDBJ whole genome shotgun (WGS) entry which is preliminary data.</text>
</comment>
<sequence length="233" mass="24726">MGLLLGVAILVLFLVFGKTFAGANPKKLAKLGKSAGGAALLVVAAWLTLTGRWEAGLPLGAIGLGLLGYGSAWETFAARHFGQRPGMARRATSWIEVAVDPASGRIRGRFLAGPWAGTDLDRLSLGDLKTARDRLSGDAESVALLEAYLDGRAPRWRENVDDDPARRHRGAPGTGGMSEEEAYQTLGLRPGATEEEIRAAHRSLMKRVHPDLGGSAGLATRLNLAKERLLGRG</sequence>
<evidence type="ECO:0000256" key="4">
    <source>
        <dbReference type="ARBA" id="ARBA00023136"/>
    </source>
</evidence>
<evidence type="ECO:0000313" key="9">
    <source>
        <dbReference type="EMBL" id="MQT11116.1"/>
    </source>
</evidence>
<keyword evidence="2 7" id="KW-0812">Transmembrane</keyword>
<evidence type="ECO:0000256" key="6">
    <source>
        <dbReference type="SAM" id="MobiDB-lite"/>
    </source>
</evidence>
<dbReference type="EMBL" id="VWNA01000001">
    <property type="protein sequence ID" value="MQT11116.1"/>
    <property type="molecule type" value="Genomic_DNA"/>
</dbReference>
<dbReference type="Gene3D" id="1.10.287.110">
    <property type="entry name" value="DnaJ domain"/>
    <property type="match status" value="1"/>
</dbReference>
<evidence type="ECO:0000256" key="7">
    <source>
        <dbReference type="SAM" id="Phobius"/>
    </source>
</evidence>
<feature type="domain" description="J" evidence="8">
    <location>
        <begin position="181"/>
        <end position="233"/>
    </location>
</feature>
<feature type="compositionally biased region" description="Basic and acidic residues" evidence="6">
    <location>
        <begin position="156"/>
        <end position="165"/>
    </location>
</feature>
<dbReference type="SUPFAM" id="SSF46565">
    <property type="entry name" value="Chaperone J-domain"/>
    <property type="match status" value="1"/>
</dbReference>
<dbReference type="PROSITE" id="PS50076">
    <property type="entry name" value="DNAJ_2"/>
    <property type="match status" value="1"/>
</dbReference>
<keyword evidence="10" id="KW-1185">Reference proteome</keyword>
<dbReference type="PANTHER" id="PTHR12763">
    <property type="match status" value="1"/>
</dbReference>
<dbReference type="PANTHER" id="PTHR12763:SF28">
    <property type="entry name" value="GEO10507P1-RELATED"/>
    <property type="match status" value="1"/>
</dbReference>
<dbReference type="RefSeq" id="WP_153477424.1">
    <property type="nucleotide sequence ID" value="NZ_VWNA01000001.1"/>
</dbReference>
<evidence type="ECO:0000313" key="10">
    <source>
        <dbReference type="Proteomes" id="UP000332515"/>
    </source>
</evidence>
<evidence type="ECO:0000256" key="1">
    <source>
        <dbReference type="ARBA" id="ARBA00004167"/>
    </source>
</evidence>
<dbReference type="Pfam" id="PF00226">
    <property type="entry name" value="DnaJ"/>
    <property type="match status" value="1"/>
</dbReference>
<name>A0A6A7XXZ3_9HYPH</name>
<dbReference type="InterPro" id="IPR001623">
    <property type="entry name" value="DnaJ_domain"/>
</dbReference>
<feature type="transmembrane region" description="Helical" evidence="7">
    <location>
        <begin position="31"/>
        <end position="49"/>
    </location>
</feature>
<dbReference type="SMART" id="SM00271">
    <property type="entry name" value="DnaJ"/>
    <property type="match status" value="1"/>
</dbReference>
<gene>
    <name evidence="9" type="ORF">F0357_00165</name>
</gene>